<dbReference type="EMBL" id="BAAAQQ010000011">
    <property type="protein sequence ID" value="GAA2124298.1"/>
    <property type="molecule type" value="Genomic_DNA"/>
</dbReference>
<dbReference type="SUPFAM" id="SSF52374">
    <property type="entry name" value="Nucleotidylyl transferase"/>
    <property type="match status" value="1"/>
</dbReference>
<dbReference type="RefSeq" id="WP_344303646.1">
    <property type="nucleotide sequence ID" value="NZ_BAAAQQ010000011.1"/>
</dbReference>
<evidence type="ECO:0000313" key="4">
    <source>
        <dbReference type="EMBL" id="GAA2124298.1"/>
    </source>
</evidence>
<dbReference type="PANTHER" id="PTHR43793:SF1">
    <property type="entry name" value="FAD SYNTHASE"/>
    <property type="match status" value="1"/>
</dbReference>
<dbReference type="InterPro" id="IPR004821">
    <property type="entry name" value="Cyt_trans-like"/>
</dbReference>
<dbReference type="GO" id="GO:0016779">
    <property type="term" value="F:nucleotidyltransferase activity"/>
    <property type="evidence" value="ECO:0007669"/>
    <property type="project" value="UniProtKB-KW"/>
</dbReference>
<protein>
    <submittedName>
        <fullName evidence="4">Adenylyltransferase/cytidyltransferase family protein</fullName>
    </submittedName>
</protein>
<organism evidence="4 5">
    <name type="scientific">Nocardioides bigeumensis</name>
    <dbReference type="NCBI Taxonomy" id="433657"/>
    <lineage>
        <taxon>Bacteria</taxon>
        <taxon>Bacillati</taxon>
        <taxon>Actinomycetota</taxon>
        <taxon>Actinomycetes</taxon>
        <taxon>Propionibacteriales</taxon>
        <taxon>Nocardioidaceae</taxon>
        <taxon>Nocardioides</taxon>
    </lineage>
</organism>
<keyword evidence="1" id="KW-0808">Transferase</keyword>
<dbReference type="NCBIfam" id="TIGR00125">
    <property type="entry name" value="cyt_tran_rel"/>
    <property type="match status" value="1"/>
</dbReference>
<comment type="caution">
    <text evidence="4">The sequence shown here is derived from an EMBL/GenBank/DDBJ whole genome shotgun (WGS) entry which is preliminary data.</text>
</comment>
<feature type="domain" description="Cytidyltransferase-like" evidence="3">
    <location>
        <begin position="6"/>
        <end position="126"/>
    </location>
</feature>
<evidence type="ECO:0000313" key="5">
    <source>
        <dbReference type="Proteomes" id="UP001500575"/>
    </source>
</evidence>
<name>A0ABN2YAM8_9ACTN</name>
<dbReference type="PANTHER" id="PTHR43793">
    <property type="entry name" value="FAD SYNTHASE"/>
    <property type="match status" value="1"/>
</dbReference>
<sequence length="131" mass="14675">MPRTVLTFGTFDVFHVGHLRVIERAAALGDRLVVGVSADALNLRKKGREPVFSQSERMEIVGALKVVDEVFVEESLELKRHYLQEHAADVLVMGDDWKGRFDEFGDICEVVYLSRTPAISTTALIEKISNT</sequence>
<evidence type="ECO:0000256" key="2">
    <source>
        <dbReference type="ARBA" id="ARBA00022695"/>
    </source>
</evidence>
<keyword evidence="5" id="KW-1185">Reference proteome</keyword>
<evidence type="ECO:0000256" key="1">
    <source>
        <dbReference type="ARBA" id="ARBA00022679"/>
    </source>
</evidence>
<keyword evidence="2 4" id="KW-0548">Nucleotidyltransferase</keyword>
<dbReference type="Proteomes" id="UP001500575">
    <property type="component" value="Unassembled WGS sequence"/>
</dbReference>
<gene>
    <name evidence="4" type="ORF">GCM10009843_20880</name>
</gene>
<accession>A0ABN2YAM8</accession>
<reference evidence="4 5" key="1">
    <citation type="journal article" date="2019" name="Int. J. Syst. Evol. Microbiol.">
        <title>The Global Catalogue of Microorganisms (GCM) 10K type strain sequencing project: providing services to taxonomists for standard genome sequencing and annotation.</title>
        <authorList>
            <consortium name="The Broad Institute Genomics Platform"/>
            <consortium name="The Broad Institute Genome Sequencing Center for Infectious Disease"/>
            <person name="Wu L."/>
            <person name="Ma J."/>
        </authorList>
    </citation>
    <scope>NUCLEOTIDE SEQUENCE [LARGE SCALE GENOMIC DNA]</scope>
    <source>
        <strain evidence="4 5">JCM 16021</strain>
    </source>
</reference>
<evidence type="ECO:0000259" key="3">
    <source>
        <dbReference type="Pfam" id="PF01467"/>
    </source>
</evidence>
<dbReference type="InterPro" id="IPR050385">
    <property type="entry name" value="Archaeal_FAD_synthase"/>
</dbReference>
<proteinExistence type="predicted"/>
<dbReference type="InterPro" id="IPR014729">
    <property type="entry name" value="Rossmann-like_a/b/a_fold"/>
</dbReference>
<dbReference type="Gene3D" id="3.40.50.620">
    <property type="entry name" value="HUPs"/>
    <property type="match status" value="1"/>
</dbReference>
<dbReference type="Pfam" id="PF01467">
    <property type="entry name" value="CTP_transf_like"/>
    <property type="match status" value="1"/>
</dbReference>